<accession>A0A6C0CAJ3</accession>
<dbReference type="AlphaFoldDB" id="A0A6C0CAJ3"/>
<dbReference type="PANTHER" id="PTHR32134:SF92">
    <property type="entry name" value="FNIP REPEAT-CONTAINING PROTEIN"/>
    <property type="match status" value="1"/>
</dbReference>
<dbReference type="Pfam" id="PF05725">
    <property type="entry name" value="FNIP"/>
    <property type="match status" value="1"/>
</dbReference>
<dbReference type="InterPro" id="IPR008615">
    <property type="entry name" value="FNIP"/>
</dbReference>
<dbReference type="PANTHER" id="PTHR32134">
    <property type="entry name" value="FNIP REPEAT-CONTAINING PROTEIN"/>
    <property type="match status" value="1"/>
</dbReference>
<evidence type="ECO:0000313" key="1">
    <source>
        <dbReference type="EMBL" id="QHT00534.1"/>
    </source>
</evidence>
<sequence>MSNNACTLSIDCYQEIGLYLQDKKKLMFASTCKSLYKLKNVFVYKTLVEFSRVSKLSYFDQFENISAIKDVAFPKKAKRIYFTNIVRPYVPNLVTHLLQYIWLNNISSIIIPSSVTHLIFAENIEQRTEICILFSVTHLIFEGKICRHIDIPSSVTHLRFDYKFHQYIKIPPSATHLAFGGKFKQNIEKIVIPSSVTHLMINERIFEQIDNIPTSVTTLSFCSQFSVRIYRLPKFIKRIYLYRKYYEIINDDIKSDVEIFLYDDDKPQISIDLYFSDQRFFRS</sequence>
<reference evidence="1" key="1">
    <citation type="journal article" date="2020" name="Nature">
        <title>Giant virus diversity and host interactions through global metagenomics.</title>
        <authorList>
            <person name="Schulz F."/>
            <person name="Roux S."/>
            <person name="Paez-Espino D."/>
            <person name="Jungbluth S."/>
            <person name="Walsh D.A."/>
            <person name="Denef V.J."/>
            <person name="McMahon K.D."/>
            <person name="Konstantinidis K.T."/>
            <person name="Eloe-Fadrosh E.A."/>
            <person name="Kyrpides N.C."/>
            <person name="Woyke T."/>
        </authorList>
    </citation>
    <scope>NUCLEOTIDE SEQUENCE</scope>
    <source>
        <strain evidence="1">GVMAG-M-3300020192-26</strain>
    </source>
</reference>
<name>A0A6C0CAJ3_9ZZZZ</name>
<proteinExistence type="predicted"/>
<organism evidence="1">
    <name type="scientific">viral metagenome</name>
    <dbReference type="NCBI Taxonomy" id="1070528"/>
    <lineage>
        <taxon>unclassified sequences</taxon>
        <taxon>metagenomes</taxon>
        <taxon>organismal metagenomes</taxon>
    </lineage>
</organism>
<protein>
    <recommendedName>
        <fullName evidence="2">F-box domain-containing protein</fullName>
    </recommendedName>
</protein>
<dbReference type="InterPro" id="IPR051251">
    <property type="entry name" value="STK_FNIP-Repeat"/>
</dbReference>
<evidence type="ECO:0008006" key="2">
    <source>
        <dbReference type="Google" id="ProtNLM"/>
    </source>
</evidence>
<dbReference type="EMBL" id="MN739356">
    <property type="protein sequence ID" value="QHT00534.1"/>
    <property type="molecule type" value="Genomic_DNA"/>
</dbReference>